<evidence type="ECO:0000313" key="1">
    <source>
        <dbReference type="EMBL" id="KHJ81666.1"/>
    </source>
</evidence>
<accession>A0A0B1SCS4</accession>
<dbReference type="OrthoDB" id="5857231at2759"/>
<feature type="non-terminal residue" evidence="1">
    <location>
        <position position="144"/>
    </location>
</feature>
<keyword evidence="2" id="KW-1185">Reference proteome</keyword>
<protein>
    <submittedName>
        <fullName evidence="1">Uncharacterized protein</fullName>
    </submittedName>
</protein>
<proteinExistence type="predicted"/>
<reference evidence="1 2" key="1">
    <citation type="submission" date="2014-03" db="EMBL/GenBank/DDBJ databases">
        <title>Draft genome of the hookworm Oesophagostomum dentatum.</title>
        <authorList>
            <person name="Mitreva M."/>
        </authorList>
    </citation>
    <scope>NUCLEOTIDE SEQUENCE [LARGE SCALE GENOMIC DNA]</scope>
    <source>
        <strain evidence="1 2">OD-Hann</strain>
    </source>
</reference>
<evidence type="ECO:0000313" key="2">
    <source>
        <dbReference type="Proteomes" id="UP000053660"/>
    </source>
</evidence>
<gene>
    <name evidence="1" type="ORF">OESDEN_18646</name>
</gene>
<dbReference type="EMBL" id="KN586989">
    <property type="protein sequence ID" value="KHJ81666.1"/>
    <property type="molecule type" value="Genomic_DNA"/>
</dbReference>
<organism evidence="1 2">
    <name type="scientific">Oesophagostomum dentatum</name>
    <name type="common">Nodular worm</name>
    <dbReference type="NCBI Taxonomy" id="61180"/>
    <lineage>
        <taxon>Eukaryota</taxon>
        <taxon>Metazoa</taxon>
        <taxon>Ecdysozoa</taxon>
        <taxon>Nematoda</taxon>
        <taxon>Chromadorea</taxon>
        <taxon>Rhabditida</taxon>
        <taxon>Rhabditina</taxon>
        <taxon>Rhabditomorpha</taxon>
        <taxon>Strongyloidea</taxon>
        <taxon>Strongylidae</taxon>
        <taxon>Oesophagostomum</taxon>
    </lineage>
</organism>
<name>A0A0B1SCS4_OESDE</name>
<sequence>MDSVPEVRITFQAEGLAKIPVQFAYTLDQTSLTTFPNFARTASEAVISLTQQVKTALTAAVTEEAVRAGIQNQVFNIANQLTPTVYYNPMNCSKASARAEQPQQGMPGYSCVVKTDVITNVAYDSTTPSDIPLTYQSFIVSLGV</sequence>
<dbReference type="Proteomes" id="UP000053660">
    <property type="component" value="Unassembled WGS sequence"/>
</dbReference>
<dbReference type="AlphaFoldDB" id="A0A0B1SCS4"/>